<sequence>MPFTPPGLLGRRFWLLFAASTLVCTTTGTVTPALPQYIQNDLGHSATVVGIVVGAASVLSVIANPVLGWITDRAGRRRMGMAGAVLGVVGMGVLLPAGSLWNVVGGRALFGIGAIALNVALTAWVVDAARADARGRTLGMFGISVWIGLAAGPQIGQTLLHGYGFAAVWLACAAMQVGAFGCVAAAPRRPRTIVVDRTPQKWGPVVAATARPSVIAAAAWTGESILMSFLILHLVDRGVPPTGPTGAAAVFAVFSASVVGFRLLLGARVDRWRPQATAAGALAATTAGYVVLAVASSFPVAAIGAALLGCGFSPLYPALLMLTTGRLHPNSRAAGLGVFTSGVELGLAVGVFVGGVLVDRAGGGAAMFGAAAFQIVALVVLLCRPWPVPEPTSSAVSAKV</sequence>
<keyword evidence="2" id="KW-1185">Reference proteome</keyword>
<protein>
    <submittedName>
        <fullName evidence="1">MFS transporter</fullName>
    </submittedName>
</protein>
<evidence type="ECO:0000313" key="2">
    <source>
        <dbReference type="Proteomes" id="UP001156484"/>
    </source>
</evidence>
<accession>A0ACD4DE73</accession>
<evidence type="ECO:0000313" key="1">
    <source>
        <dbReference type="EMBL" id="UYP18250.1"/>
    </source>
</evidence>
<dbReference type="EMBL" id="CP107551">
    <property type="protein sequence ID" value="UYP18250.1"/>
    <property type="molecule type" value="Genomic_DNA"/>
</dbReference>
<reference evidence="1" key="1">
    <citation type="submission" date="2022-10" db="EMBL/GenBank/DDBJ databases">
        <title>Rhodococcus ferula Z13 complete genome.</title>
        <authorList>
            <person name="Long X."/>
            <person name="Zang M."/>
        </authorList>
    </citation>
    <scope>NUCLEOTIDE SEQUENCE</scope>
    <source>
        <strain evidence="1">Z13</strain>
    </source>
</reference>
<proteinExistence type="predicted"/>
<gene>
    <name evidence="1" type="ORF">OED52_16535</name>
</gene>
<organism evidence="1 2">
    <name type="scientific">Rhodococcus sacchari</name>
    <dbReference type="NCBI Taxonomy" id="2962047"/>
    <lineage>
        <taxon>Bacteria</taxon>
        <taxon>Bacillati</taxon>
        <taxon>Actinomycetota</taxon>
        <taxon>Actinomycetes</taxon>
        <taxon>Mycobacteriales</taxon>
        <taxon>Nocardiaceae</taxon>
        <taxon>Rhodococcus</taxon>
    </lineage>
</organism>
<dbReference type="Proteomes" id="UP001156484">
    <property type="component" value="Chromosome"/>
</dbReference>
<name>A0ACD4DE73_9NOCA</name>